<dbReference type="OrthoDB" id="5242236at2"/>
<gene>
    <name evidence="9" type="ORF">E4099_03635</name>
</gene>
<name>A0A4Z0HF05_9ACTN</name>
<evidence type="ECO:0000256" key="3">
    <source>
        <dbReference type="ARBA" id="ARBA00022729"/>
    </source>
</evidence>
<dbReference type="PANTHER" id="PTHR34820:SF4">
    <property type="entry name" value="INNER MEMBRANE PROTEIN YEBZ"/>
    <property type="match status" value="1"/>
</dbReference>
<dbReference type="Proteomes" id="UP000297948">
    <property type="component" value="Unassembled WGS sequence"/>
</dbReference>
<feature type="transmembrane region" description="Helical" evidence="6">
    <location>
        <begin position="154"/>
        <end position="175"/>
    </location>
</feature>
<dbReference type="PANTHER" id="PTHR34820">
    <property type="entry name" value="INNER MEMBRANE PROTEIN YEBZ"/>
    <property type="match status" value="1"/>
</dbReference>
<dbReference type="InterPro" id="IPR007348">
    <property type="entry name" value="CopC_dom"/>
</dbReference>
<keyword evidence="4" id="KW-0186">Copper</keyword>
<keyword evidence="2" id="KW-0479">Metal-binding</keyword>
<keyword evidence="6" id="KW-0812">Transmembrane</keyword>
<dbReference type="GO" id="GO:0030313">
    <property type="term" value="C:cell envelope"/>
    <property type="evidence" value="ECO:0007669"/>
    <property type="project" value="UniProtKB-SubCell"/>
</dbReference>
<protein>
    <submittedName>
        <fullName evidence="9">Copper resistance protein CopC</fullName>
    </submittedName>
</protein>
<comment type="caution">
    <text evidence="9">The sequence shown here is derived from an EMBL/GenBank/DDBJ whole genome shotgun (WGS) entry which is preliminary data.</text>
</comment>
<evidence type="ECO:0000256" key="6">
    <source>
        <dbReference type="SAM" id="Phobius"/>
    </source>
</evidence>
<evidence type="ECO:0000313" key="10">
    <source>
        <dbReference type="Proteomes" id="UP000297948"/>
    </source>
</evidence>
<feature type="signal peptide" evidence="7">
    <location>
        <begin position="1"/>
        <end position="19"/>
    </location>
</feature>
<feature type="compositionally biased region" description="Low complexity" evidence="5">
    <location>
        <begin position="129"/>
        <end position="148"/>
    </location>
</feature>
<evidence type="ECO:0000313" key="9">
    <source>
        <dbReference type="EMBL" id="TGB17385.1"/>
    </source>
</evidence>
<feature type="chain" id="PRO_5038512168" evidence="7">
    <location>
        <begin position="20"/>
        <end position="193"/>
    </location>
</feature>
<organism evidence="9 10">
    <name type="scientific">Streptomyces palmae</name>
    <dbReference type="NCBI Taxonomy" id="1701085"/>
    <lineage>
        <taxon>Bacteria</taxon>
        <taxon>Bacillati</taxon>
        <taxon>Actinomycetota</taxon>
        <taxon>Actinomycetes</taxon>
        <taxon>Kitasatosporales</taxon>
        <taxon>Streptomycetaceae</taxon>
        <taxon>Streptomyces</taxon>
    </lineage>
</organism>
<keyword evidence="3 7" id="KW-0732">Signal</keyword>
<dbReference type="AlphaFoldDB" id="A0A4Z0HF05"/>
<dbReference type="InterPro" id="IPR014755">
    <property type="entry name" value="Cu-Rt/internalin_Ig-like"/>
</dbReference>
<evidence type="ECO:0000256" key="2">
    <source>
        <dbReference type="ARBA" id="ARBA00022723"/>
    </source>
</evidence>
<keyword evidence="10" id="KW-1185">Reference proteome</keyword>
<feature type="domain" description="CopC" evidence="8">
    <location>
        <begin position="20"/>
        <end position="111"/>
    </location>
</feature>
<dbReference type="Gene3D" id="2.60.40.1220">
    <property type="match status" value="1"/>
</dbReference>
<accession>A0A4Z0HF05</accession>
<sequence length="193" mass="19521">MALLPATLWVLLSSPPAWAHARLLDSSPAADAVVARAPAAVRLHFDGPVSQAYTTVVVAGLDGRSYSDGAPTVRGGDVRQKVSPLPSGRIQVTWRTVAADGAPLQGRYTFTNADKTAPTQPSPAPTAPTAPAARAPSPAAGSAASGGSLDAGDWPWWAAGGGLVAATAVLLAVGVRRSAAAPRPPRREDAPRG</sequence>
<dbReference type="GO" id="GO:0042597">
    <property type="term" value="C:periplasmic space"/>
    <property type="evidence" value="ECO:0007669"/>
    <property type="project" value="InterPro"/>
</dbReference>
<feature type="region of interest" description="Disordered" evidence="5">
    <location>
        <begin position="112"/>
        <end position="148"/>
    </location>
</feature>
<dbReference type="GO" id="GO:0005507">
    <property type="term" value="F:copper ion binding"/>
    <property type="evidence" value="ECO:0007669"/>
    <property type="project" value="InterPro"/>
</dbReference>
<reference evidence="9 10" key="1">
    <citation type="submission" date="2019-03" db="EMBL/GenBank/DDBJ databases">
        <authorList>
            <person name="Gonzalez-Pimentel J.L."/>
        </authorList>
    </citation>
    <scope>NUCLEOTIDE SEQUENCE [LARGE SCALE GENOMIC DNA]</scope>
    <source>
        <strain evidence="9 10">JCM 31289</strain>
    </source>
</reference>
<dbReference type="EMBL" id="SRID01000017">
    <property type="protein sequence ID" value="TGB17385.1"/>
    <property type="molecule type" value="Genomic_DNA"/>
</dbReference>
<proteinExistence type="predicted"/>
<dbReference type="RefSeq" id="WP_135337441.1">
    <property type="nucleotide sequence ID" value="NZ_SRID01000017.1"/>
</dbReference>
<keyword evidence="6" id="KW-1133">Transmembrane helix</keyword>
<evidence type="ECO:0000259" key="8">
    <source>
        <dbReference type="Pfam" id="PF04234"/>
    </source>
</evidence>
<keyword evidence="6" id="KW-0472">Membrane</keyword>
<evidence type="ECO:0000256" key="7">
    <source>
        <dbReference type="SAM" id="SignalP"/>
    </source>
</evidence>
<dbReference type="InterPro" id="IPR014756">
    <property type="entry name" value="Ig_E-set"/>
</dbReference>
<dbReference type="GO" id="GO:0046688">
    <property type="term" value="P:response to copper ion"/>
    <property type="evidence" value="ECO:0007669"/>
    <property type="project" value="InterPro"/>
</dbReference>
<comment type="subcellular location">
    <subcellularLocation>
        <location evidence="1">Cell envelope</location>
    </subcellularLocation>
</comment>
<dbReference type="InterPro" id="IPR032694">
    <property type="entry name" value="CopC/D"/>
</dbReference>
<dbReference type="GO" id="GO:0005886">
    <property type="term" value="C:plasma membrane"/>
    <property type="evidence" value="ECO:0007669"/>
    <property type="project" value="TreeGrafter"/>
</dbReference>
<evidence type="ECO:0000256" key="1">
    <source>
        <dbReference type="ARBA" id="ARBA00004196"/>
    </source>
</evidence>
<dbReference type="GO" id="GO:0006825">
    <property type="term" value="P:copper ion transport"/>
    <property type="evidence" value="ECO:0007669"/>
    <property type="project" value="InterPro"/>
</dbReference>
<evidence type="ECO:0000256" key="4">
    <source>
        <dbReference type="ARBA" id="ARBA00023008"/>
    </source>
</evidence>
<dbReference type="Pfam" id="PF04234">
    <property type="entry name" value="CopC"/>
    <property type="match status" value="1"/>
</dbReference>
<dbReference type="SUPFAM" id="SSF81296">
    <property type="entry name" value="E set domains"/>
    <property type="match status" value="1"/>
</dbReference>
<evidence type="ECO:0000256" key="5">
    <source>
        <dbReference type="SAM" id="MobiDB-lite"/>
    </source>
</evidence>